<evidence type="ECO:0000313" key="2">
    <source>
        <dbReference type="EMBL" id="MDN3714020.1"/>
    </source>
</evidence>
<name>A0ABT8DBF4_9RHOB</name>
<keyword evidence="1" id="KW-1133">Transmembrane helix</keyword>
<accession>A0ABT8DBF4</accession>
<feature type="transmembrane region" description="Helical" evidence="1">
    <location>
        <begin position="90"/>
        <end position="110"/>
    </location>
</feature>
<keyword evidence="1" id="KW-0472">Membrane</keyword>
<keyword evidence="1" id="KW-0812">Transmembrane</keyword>
<sequence>MTNKGKLEARNWTSAMLALWAAFLAAAATFAVNRIPFETRIPLEWTQAFNIQSEPVGVWGFRRPAALVAIGLLARSSTVWLPRRPRQRHMLWYVVFGVMMALAVIQYVMLRDAFHAAGTL</sequence>
<evidence type="ECO:0000256" key="1">
    <source>
        <dbReference type="SAM" id="Phobius"/>
    </source>
</evidence>
<reference evidence="3" key="1">
    <citation type="journal article" date="2019" name="Int. J. Syst. Evol. Microbiol.">
        <title>The Global Catalogue of Microorganisms (GCM) 10K type strain sequencing project: providing services to taxonomists for standard genome sequencing and annotation.</title>
        <authorList>
            <consortium name="The Broad Institute Genomics Platform"/>
            <consortium name="The Broad Institute Genome Sequencing Center for Infectious Disease"/>
            <person name="Wu L."/>
            <person name="Ma J."/>
        </authorList>
    </citation>
    <scope>NUCLEOTIDE SEQUENCE [LARGE SCALE GENOMIC DNA]</scope>
    <source>
        <strain evidence="3">CECT 8482</strain>
    </source>
</reference>
<dbReference type="EMBL" id="JAUFRC010000003">
    <property type="protein sequence ID" value="MDN3714020.1"/>
    <property type="molecule type" value="Genomic_DNA"/>
</dbReference>
<gene>
    <name evidence="2" type="ORF">QWZ10_23615</name>
</gene>
<keyword evidence="3" id="KW-1185">Reference proteome</keyword>
<organism evidence="2 3">
    <name type="scientific">Paracoccus cavernae</name>
    <dbReference type="NCBI Taxonomy" id="1571207"/>
    <lineage>
        <taxon>Bacteria</taxon>
        <taxon>Pseudomonadati</taxon>
        <taxon>Pseudomonadota</taxon>
        <taxon>Alphaproteobacteria</taxon>
        <taxon>Rhodobacterales</taxon>
        <taxon>Paracoccaceae</taxon>
        <taxon>Paracoccus</taxon>
    </lineage>
</organism>
<proteinExistence type="predicted"/>
<evidence type="ECO:0000313" key="3">
    <source>
        <dbReference type="Proteomes" id="UP001243846"/>
    </source>
</evidence>
<protein>
    <recommendedName>
        <fullName evidence="4">DUF1648 domain-containing protein</fullName>
    </recommendedName>
</protein>
<dbReference type="Proteomes" id="UP001243846">
    <property type="component" value="Unassembled WGS sequence"/>
</dbReference>
<evidence type="ECO:0008006" key="4">
    <source>
        <dbReference type="Google" id="ProtNLM"/>
    </source>
</evidence>
<comment type="caution">
    <text evidence="2">The sequence shown here is derived from an EMBL/GenBank/DDBJ whole genome shotgun (WGS) entry which is preliminary data.</text>
</comment>